<evidence type="ECO:0000313" key="13">
    <source>
        <dbReference type="Proteomes" id="UP001164746"/>
    </source>
</evidence>
<evidence type="ECO:0000256" key="6">
    <source>
        <dbReference type="ARBA" id="ARBA00022753"/>
    </source>
</evidence>
<keyword evidence="6" id="KW-0967">Endosome</keyword>
<evidence type="ECO:0000256" key="10">
    <source>
        <dbReference type="ARBA" id="ARBA00023288"/>
    </source>
</evidence>
<evidence type="ECO:0000256" key="4">
    <source>
        <dbReference type="ARBA" id="ARBA00016099"/>
    </source>
</evidence>
<comment type="similarity">
    <text evidence="3">Belongs to the LAMTOR1 family.</text>
</comment>
<evidence type="ECO:0000256" key="5">
    <source>
        <dbReference type="ARBA" id="ARBA00022707"/>
    </source>
</evidence>
<evidence type="ECO:0000256" key="3">
    <source>
        <dbReference type="ARBA" id="ARBA00010861"/>
    </source>
</evidence>
<evidence type="ECO:0000256" key="1">
    <source>
        <dbReference type="ARBA" id="ARBA00004122"/>
    </source>
</evidence>
<dbReference type="PANTHER" id="PTHR13401">
    <property type="entry name" value="RAGULATOR COMPLEX PROTEIN LAMTOR1"/>
    <property type="match status" value="1"/>
</dbReference>
<name>A0ABY7DTS2_MYAAR</name>
<sequence length="209" mass="22624">MANLWVSNNLQVFVSASIIETAKHNILLFPYMPQPALKMYIKTLYPIVKAMDADMFPDGGPSETDRLINPANGQGTPSSFRETQVVPAATVPQPGGGDEASVLTRILHTVNFIDVSAVEGRGLEQHEYHDKARQYSNKLNMVLASSGRGSKYRMSLPNGVTAPQIVLASQPVSLADIELITMAAKRAAAAVNDLKVEHKEDLVVPFGVP</sequence>
<evidence type="ECO:0000313" key="12">
    <source>
        <dbReference type="EMBL" id="WAR00489.1"/>
    </source>
</evidence>
<organism evidence="12 13">
    <name type="scientific">Mya arenaria</name>
    <name type="common">Soft-shell clam</name>
    <dbReference type="NCBI Taxonomy" id="6604"/>
    <lineage>
        <taxon>Eukaryota</taxon>
        <taxon>Metazoa</taxon>
        <taxon>Spiralia</taxon>
        <taxon>Lophotrochozoa</taxon>
        <taxon>Mollusca</taxon>
        <taxon>Bivalvia</taxon>
        <taxon>Autobranchia</taxon>
        <taxon>Heteroconchia</taxon>
        <taxon>Euheterodonta</taxon>
        <taxon>Imparidentia</taxon>
        <taxon>Neoheterodontei</taxon>
        <taxon>Myida</taxon>
        <taxon>Myoidea</taxon>
        <taxon>Myidae</taxon>
        <taxon>Mya</taxon>
    </lineage>
</organism>
<dbReference type="Pfam" id="PF15454">
    <property type="entry name" value="LAMTOR"/>
    <property type="match status" value="1"/>
</dbReference>
<dbReference type="EMBL" id="CP111014">
    <property type="protein sequence ID" value="WAR00489.1"/>
    <property type="molecule type" value="Genomic_DNA"/>
</dbReference>
<keyword evidence="10" id="KW-0449">Lipoprotein</keyword>
<protein>
    <recommendedName>
        <fullName evidence="4">Ragulator complex protein LAMTOR1</fullName>
    </recommendedName>
    <alternativeName>
        <fullName evidence="11">Late endosomal/lysosomal adaptor and MAPK and MTOR activator 1</fullName>
    </alternativeName>
</protein>
<evidence type="ECO:0000256" key="9">
    <source>
        <dbReference type="ARBA" id="ARBA00023228"/>
    </source>
</evidence>
<evidence type="ECO:0000256" key="7">
    <source>
        <dbReference type="ARBA" id="ARBA00023136"/>
    </source>
</evidence>
<gene>
    <name evidence="12" type="ORF">MAR_024861</name>
</gene>
<keyword evidence="5" id="KW-0519">Myristate</keyword>
<keyword evidence="8" id="KW-0564">Palmitate</keyword>
<proteinExistence type="inferred from homology"/>
<keyword evidence="7" id="KW-0472">Membrane</keyword>
<keyword evidence="9" id="KW-0458">Lysosome</keyword>
<accession>A0ABY7DTS2</accession>
<evidence type="ECO:0000256" key="2">
    <source>
        <dbReference type="ARBA" id="ARBA00004577"/>
    </source>
</evidence>
<dbReference type="Proteomes" id="UP001164746">
    <property type="component" value="Chromosome 3"/>
</dbReference>
<evidence type="ECO:0000256" key="11">
    <source>
        <dbReference type="ARBA" id="ARBA00032695"/>
    </source>
</evidence>
<dbReference type="PANTHER" id="PTHR13401:SF2">
    <property type="entry name" value="RAGULATOR COMPLEX PROTEIN LAMTOR1"/>
    <property type="match status" value="1"/>
</dbReference>
<dbReference type="SMART" id="SM01262">
    <property type="entry name" value="LAMTOR"/>
    <property type="match status" value="1"/>
</dbReference>
<dbReference type="InterPro" id="IPR028209">
    <property type="entry name" value="LAMTOR1/MEH1"/>
</dbReference>
<keyword evidence="13" id="KW-1185">Reference proteome</keyword>
<comment type="subcellular location">
    <subcellularLocation>
        <location evidence="2">Late endosome membrane</location>
        <topology evidence="2">Lipid-anchor</topology>
        <orientation evidence="2">Cytoplasmic side</orientation>
    </subcellularLocation>
    <subcellularLocation>
        <location evidence="1">Lysosome membrane</location>
        <topology evidence="1">Lipid-anchor</topology>
        <orientation evidence="1">Cytoplasmic side</orientation>
    </subcellularLocation>
</comment>
<reference evidence="12" key="1">
    <citation type="submission" date="2022-11" db="EMBL/GenBank/DDBJ databases">
        <title>Centuries of genome instability and evolution in soft-shell clam transmissible cancer (bioRxiv).</title>
        <authorList>
            <person name="Hart S.F.M."/>
            <person name="Yonemitsu M.A."/>
            <person name="Giersch R.M."/>
            <person name="Beal B.F."/>
            <person name="Arriagada G."/>
            <person name="Davis B.W."/>
            <person name="Ostrander E.A."/>
            <person name="Goff S.P."/>
            <person name="Metzger M.J."/>
        </authorList>
    </citation>
    <scope>NUCLEOTIDE SEQUENCE</scope>
    <source>
        <strain evidence="12">MELC-2E11</strain>
        <tissue evidence="12">Siphon/mantle</tissue>
    </source>
</reference>
<evidence type="ECO:0000256" key="8">
    <source>
        <dbReference type="ARBA" id="ARBA00023139"/>
    </source>
</evidence>